<dbReference type="PANTHER" id="PTHR42953:SF3">
    <property type="entry name" value="HIGH-AFFINITY ZINC UPTAKE SYSTEM PROTEIN ZNUA"/>
    <property type="match status" value="1"/>
</dbReference>
<dbReference type="InterPro" id="IPR006127">
    <property type="entry name" value="ZnuA-like"/>
</dbReference>
<dbReference type="SUPFAM" id="SSF53807">
    <property type="entry name" value="Helical backbone' metal receptor"/>
    <property type="match status" value="1"/>
</dbReference>
<dbReference type="EMBL" id="CP118868">
    <property type="protein sequence ID" value="WEG35631.1"/>
    <property type="molecule type" value="Genomic_DNA"/>
</dbReference>
<keyword evidence="3" id="KW-0732">Signal</keyword>
<evidence type="ECO:0000256" key="2">
    <source>
        <dbReference type="ARBA" id="ARBA00022448"/>
    </source>
</evidence>
<proteinExistence type="inferred from homology"/>
<dbReference type="Gene3D" id="3.40.50.1980">
    <property type="entry name" value="Nitrogenase molybdenum iron protein domain"/>
    <property type="match status" value="2"/>
</dbReference>
<dbReference type="InterPro" id="IPR050492">
    <property type="entry name" value="Bact_metal-bind_prot9"/>
</dbReference>
<keyword evidence="5" id="KW-1185">Reference proteome</keyword>
<organism evidence="4 5">
    <name type="scientific">Amygdalobacter indicium</name>
    <dbReference type="NCBI Taxonomy" id="3029272"/>
    <lineage>
        <taxon>Bacteria</taxon>
        <taxon>Bacillati</taxon>
        <taxon>Bacillota</taxon>
        <taxon>Clostridia</taxon>
        <taxon>Eubacteriales</taxon>
        <taxon>Oscillospiraceae</taxon>
        <taxon>Amygdalobacter</taxon>
    </lineage>
</organism>
<dbReference type="RefSeq" id="WP_315571764.1">
    <property type="nucleotide sequence ID" value="NZ_CP118868.1"/>
</dbReference>
<evidence type="ECO:0000313" key="5">
    <source>
        <dbReference type="Proteomes" id="UP001220478"/>
    </source>
</evidence>
<name>A0ABY8C4U7_9FIRM</name>
<evidence type="ECO:0000256" key="3">
    <source>
        <dbReference type="ARBA" id="ARBA00022729"/>
    </source>
</evidence>
<sequence length="440" mass="49628">MRLLFGYRRRMQAALSLLLSLTFSLVACRGGSFSGGKNYLAQPEPSESKICGTVNLLATAFPAYDLAYSLLFSRLDAAGNLQKGQNPPLPLYFNLQLLGSGGDLHSYEPSLQDVNQMKRADLIISIGLSADYSLRRLKTELQNEDAGKFWQLTQHVDLLPLTGNVSGQPASKDEAEQLYDEHVWLSCKNQVKLLTALSRRLQSLVEAKFPAYAEDFHKFITKQLQERLQLWRNLDADYQRIIERAPLKTLIFADRFPLRYFCHDYQLKHYAAFNNCTLSQDPSMKTLLNLQNKVKETGSRIIFYTEYARPKLAAVVAADFYSITARQAAALLHSQCRIDARFCPEYRAIDPSVAAADCPCNGPQEKAEPSRIKDAATDDRPINYIALWRSGHKVSLKELQAGISMYDLLRENLSLVQLACNRLYDSVQLNLQPEARTSGN</sequence>
<dbReference type="Pfam" id="PF01297">
    <property type="entry name" value="ZnuA"/>
    <property type="match status" value="1"/>
</dbReference>
<protein>
    <submittedName>
        <fullName evidence="4">Metal ABC transporter substrate-binding protein</fullName>
    </submittedName>
</protein>
<accession>A0ABY8C4U7</accession>
<dbReference type="PANTHER" id="PTHR42953">
    <property type="entry name" value="HIGH-AFFINITY ZINC UPTAKE SYSTEM PROTEIN ZNUA-RELATED"/>
    <property type="match status" value="1"/>
</dbReference>
<gene>
    <name evidence="4" type="ORF">PYS61_00270</name>
</gene>
<comment type="similarity">
    <text evidence="1">Belongs to the bacterial solute-binding protein 9 family.</text>
</comment>
<dbReference type="PROSITE" id="PS51257">
    <property type="entry name" value="PROKAR_LIPOPROTEIN"/>
    <property type="match status" value="1"/>
</dbReference>
<reference evidence="4 5" key="1">
    <citation type="submission" date="2023-02" db="EMBL/GenBank/DDBJ databases">
        <title>Novel Oscillospiraceae bacterial genomes.</title>
        <authorList>
            <person name="Srinivasan S."/>
            <person name="Austin M.N."/>
            <person name="Fiedler T.L."/>
            <person name="Strenk S.M."/>
            <person name="Agnew K.J."/>
            <person name="Nagana Gowda G.A."/>
            <person name="Raftery D."/>
            <person name="Beamer M.A."/>
            <person name="Achilles S.L."/>
            <person name="Wiesenfeld H.C."/>
            <person name="Fredricks D.N."/>
            <person name="Hillier S.L."/>
        </authorList>
    </citation>
    <scope>NUCLEOTIDE SEQUENCE [LARGE SCALE GENOMIC DNA]</scope>
    <source>
        <strain evidence="4 5">CHIC02 1186E3-8</strain>
    </source>
</reference>
<keyword evidence="2" id="KW-0813">Transport</keyword>
<evidence type="ECO:0000313" key="4">
    <source>
        <dbReference type="EMBL" id="WEG35631.1"/>
    </source>
</evidence>
<evidence type="ECO:0000256" key="1">
    <source>
        <dbReference type="ARBA" id="ARBA00011028"/>
    </source>
</evidence>
<dbReference type="Proteomes" id="UP001220478">
    <property type="component" value="Chromosome"/>
</dbReference>